<dbReference type="EMBL" id="JAGFOA010000007">
    <property type="protein sequence ID" value="MBO3664961.1"/>
    <property type="molecule type" value="Genomic_DNA"/>
</dbReference>
<evidence type="ECO:0000256" key="1">
    <source>
        <dbReference type="SAM" id="Phobius"/>
    </source>
</evidence>
<dbReference type="GO" id="GO:0005524">
    <property type="term" value="F:ATP binding"/>
    <property type="evidence" value="ECO:0007669"/>
    <property type="project" value="UniProtKB-KW"/>
</dbReference>
<keyword evidence="4" id="KW-1185">Reference proteome</keyword>
<name>A0A939QUL2_9MICO</name>
<keyword evidence="3" id="KW-0067">ATP-binding</keyword>
<dbReference type="SUPFAM" id="SSF55874">
    <property type="entry name" value="ATPase domain of HSP90 chaperone/DNA topoisomerase II/histidine kinase"/>
    <property type="match status" value="1"/>
</dbReference>
<feature type="transmembrane region" description="Helical" evidence="1">
    <location>
        <begin position="126"/>
        <end position="144"/>
    </location>
</feature>
<keyword evidence="1" id="KW-1133">Transmembrane helix</keyword>
<accession>A0A939QUL2</accession>
<dbReference type="RefSeq" id="WP_208505177.1">
    <property type="nucleotide sequence ID" value="NZ_JAGFOA010000007.1"/>
</dbReference>
<evidence type="ECO:0000313" key="4">
    <source>
        <dbReference type="Proteomes" id="UP000680132"/>
    </source>
</evidence>
<feature type="domain" description="Histidine kinase/HSP90-like ATPase" evidence="2">
    <location>
        <begin position="328"/>
        <end position="412"/>
    </location>
</feature>
<feature type="transmembrane region" description="Helical" evidence="1">
    <location>
        <begin position="180"/>
        <end position="197"/>
    </location>
</feature>
<feature type="transmembrane region" description="Helical" evidence="1">
    <location>
        <begin position="97"/>
        <end position="114"/>
    </location>
</feature>
<keyword evidence="3" id="KW-0547">Nucleotide-binding</keyword>
<evidence type="ECO:0000313" key="3">
    <source>
        <dbReference type="EMBL" id="MBO3664961.1"/>
    </source>
</evidence>
<feature type="transmembrane region" description="Helical" evidence="1">
    <location>
        <begin position="69"/>
        <end position="90"/>
    </location>
</feature>
<feature type="transmembrane region" description="Helical" evidence="1">
    <location>
        <begin position="38"/>
        <end position="57"/>
    </location>
</feature>
<sequence length="419" mass="43854">MAVTSPQGVIDAAWGTLPASGRTVEGAGRYTSARMERIVQIVVAVGCLAIGGQGFFASLDLAGSGVSHGILRGTVFVSLLAMTVLCIIGWGARIASAVFAILFPISLVLFPFVTAATPPNSGSQPWPFYLISLAATGALVAFRLPWQYVWAIGTPLLYAAMRLWMGGFAIEYWIGVGYDISVAVLLNLVIVTVAWVLRSLGAGVDAARVQAVLSYARAASADAGEQERVAVAALMHDSVLAALIAAERAHTPREHQLAVSMAREALTRLANAESDDPEGSDEPVGRCRIADDIERSARDLGVELAVERVDIGPETVEQPVIPGRVARAIVLAATQAVANAVQHAEGAGLRSRILRAGRGVRVEVSDTGPGVDVALIPSDRLGIRASIFARMTAVGGEATIESSGRGTTVALTWTGDRRA</sequence>
<dbReference type="Pfam" id="PF02518">
    <property type="entry name" value="HATPase_c"/>
    <property type="match status" value="1"/>
</dbReference>
<gene>
    <name evidence="3" type="ORF">J5V96_15800</name>
</gene>
<dbReference type="Gene3D" id="3.30.565.10">
    <property type="entry name" value="Histidine kinase-like ATPase, C-terminal domain"/>
    <property type="match status" value="1"/>
</dbReference>
<dbReference type="AlphaFoldDB" id="A0A939QUL2"/>
<proteinExistence type="predicted"/>
<dbReference type="InterPro" id="IPR003594">
    <property type="entry name" value="HATPase_dom"/>
</dbReference>
<keyword evidence="1" id="KW-0472">Membrane</keyword>
<organism evidence="3 4">
    <name type="scientific">Microbacterium stercoris</name>
    <dbReference type="NCBI Taxonomy" id="2820289"/>
    <lineage>
        <taxon>Bacteria</taxon>
        <taxon>Bacillati</taxon>
        <taxon>Actinomycetota</taxon>
        <taxon>Actinomycetes</taxon>
        <taxon>Micrococcales</taxon>
        <taxon>Microbacteriaceae</taxon>
        <taxon>Microbacterium</taxon>
    </lineage>
</organism>
<dbReference type="InterPro" id="IPR036890">
    <property type="entry name" value="HATPase_C_sf"/>
</dbReference>
<evidence type="ECO:0000259" key="2">
    <source>
        <dbReference type="Pfam" id="PF02518"/>
    </source>
</evidence>
<comment type="caution">
    <text evidence="3">The sequence shown here is derived from an EMBL/GenBank/DDBJ whole genome shotgun (WGS) entry which is preliminary data.</text>
</comment>
<protein>
    <submittedName>
        <fullName evidence="3">ATP-binding protein</fullName>
    </submittedName>
</protein>
<dbReference type="Proteomes" id="UP000680132">
    <property type="component" value="Unassembled WGS sequence"/>
</dbReference>
<reference evidence="3" key="1">
    <citation type="submission" date="2021-03" db="EMBL/GenBank/DDBJ databases">
        <title>Microbacterium sp. nov., a novel actinobacterium isolated from cow dung.</title>
        <authorList>
            <person name="Zhang L."/>
        </authorList>
    </citation>
    <scope>NUCLEOTIDE SEQUENCE</scope>
    <source>
        <strain evidence="3">NEAU-LLB</strain>
    </source>
</reference>
<keyword evidence="1" id="KW-0812">Transmembrane</keyword>
<feature type="transmembrane region" description="Helical" evidence="1">
    <location>
        <begin position="156"/>
        <end position="174"/>
    </location>
</feature>